<dbReference type="GeneID" id="16574591"/>
<evidence type="ECO:0000313" key="2">
    <source>
        <dbReference type="EMBL" id="AGT36284.1"/>
    </source>
</evidence>
<evidence type="ECO:0000313" key="3">
    <source>
        <dbReference type="Proteomes" id="UP000015543"/>
    </source>
</evidence>
<gene>
    <name evidence="2" type="ORF">N186_09745</name>
</gene>
<dbReference type="OrthoDB" id="23379at2157"/>
<organism evidence="2 3">
    <name type="scientific">Thermofilum adornatum</name>
    <dbReference type="NCBI Taxonomy" id="1365176"/>
    <lineage>
        <taxon>Archaea</taxon>
        <taxon>Thermoproteota</taxon>
        <taxon>Thermoprotei</taxon>
        <taxon>Thermofilales</taxon>
        <taxon>Thermofilaceae</taxon>
        <taxon>Thermofilum</taxon>
    </lineage>
</organism>
<name>S5ZXY1_9CREN</name>
<dbReference type="RefSeq" id="WP_020963592.1">
    <property type="nucleotide sequence ID" value="NC_022093.1"/>
</dbReference>
<dbReference type="Proteomes" id="UP000015543">
    <property type="component" value="Chromosome"/>
</dbReference>
<proteinExistence type="predicted"/>
<dbReference type="HOGENOM" id="CLU_2299492_0_0_2"/>
<dbReference type="KEGG" id="thb:N186_09745"/>
<dbReference type="InterPro" id="IPR013087">
    <property type="entry name" value="Znf_C2H2_type"/>
</dbReference>
<sequence length="100" mass="11424">MQRLGCTGCVYFKPHVYVPYIGFCNVYRTDVIDRAAPCESFKPVSLEDLAKHLEENGWLYCINCRKIITTREELEKHFQEHVIAKEVVIDTSVGEEAGGD</sequence>
<reference evidence="2 3" key="1">
    <citation type="journal article" date="2013" name="Genome Announc.">
        <title>Complete Genomic Sequence of 'Thermofilum adornatus' Strain 1910bT, a Hyperthermophilic Anaerobic Organotrophic Crenarchaeon.</title>
        <authorList>
            <person name="Dominova I.N."/>
            <person name="Kublanov I.V."/>
            <person name="Podosokorskaya O.A."/>
            <person name="Derbikova K.S."/>
            <person name="Patrushev M.V."/>
            <person name="Toshchakov S.V."/>
        </authorList>
    </citation>
    <scope>NUCLEOTIDE SEQUENCE [LARGE SCALE GENOMIC DNA]</scope>
    <source>
        <strain evidence="3">1910b</strain>
    </source>
</reference>
<protein>
    <recommendedName>
        <fullName evidence="1">C2H2-type domain-containing protein</fullName>
    </recommendedName>
</protein>
<evidence type="ECO:0000259" key="1">
    <source>
        <dbReference type="PROSITE" id="PS00028"/>
    </source>
</evidence>
<feature type="domain" description="C2H2-type" evidence="1">
    <location>
        <begin position="61"/>
        <end position="81"/>
    </location>
</feature>
<dbReference type="AlphaFoldDB" id="S5ZXY1"/>
<dbReference type="EMBL" id="CP006646">
    <property type="protein sequence ID" value="AGT36284.1"/>
    <property type="molecule type" value="Genomic_DNA"/>
</dbReference>
<accession>S5ZXY1</accession>
<keyword evidence="3" id="KW-1185">Reference proteome</keyword>
<dbReference type="eggNOG" id="arCOG10177">
    <property type="taxonomic scope" value="Archaea"/>
</dbReference>
<dbReference type="PROSITE" id="PS00028">
    <property type="entry name" value="ZINC_FINGER_C2H2_1"/>
    <property type="match status" value="1"/>
</dbReference>